<proteinExistence type="predicted"/>
<dbReference type="GO" id="GO:0016020">
    <property type="term" value="C:membrane"/>
    <property type="evidence" value="ECO:0007669"/>
    <property type="project" value="TreeGrafter"/>
</dbReference>
<comment type="caution">
    <text evidence="2">The sequence shown here is derived from an EMBL/GenBank/DDBJ whole genome shotgun (WGS) entry which is preliminary data.</text>
</comment>
<protein>
    <recommendedName>
        <fullName evidence="1">Glycosyl transferase family 1 domain-containing protein</fullName>
    </recommendedName>
</protein>
<dbReference type="PANTHER" id="PTHR45919:SF1">
    <property type="entry name" value="GDP-MAN:MAN(3)GLCNAC(2)-PP-DOL ALPHA-1,2-MANNOSYLTRANSFERASE"/>
    <property type="match status" value="1"/>
</dbReference>
<evidence type="ECO:0000313" key="3">
    <source>
        <dbReference type="Proteomes" id="UP000179252"/>
    </source>
</evidence>
<dbReference type="AlphaFoldDB" id="A0A1F5FV88"/>
<dbReference type="InterPro" id="IPR038013">
    <property type="entry name" value="ALG11"/>
</dbReference>
<evidence type="ECO:0000259" key="1">
    <source>
        <dbReference type="Pfam" id="PF00534"/>
    </source>
</evidence>
<dbReference type="InterPro" id="IPR001296">
    <property type="entry name" value="Glyco_trans_1"/>
</dbReference>
<dbReference type="EMBL" id="MFAU01000045">
    <property type="protein sequence ID" value="OGD83510.1"/>
    <property type="molecule type" value="Genomic_DNA"/>
</dbReference>
<dbReference type="PANTHER" id="PTHR45919">
    <property type="entry name" value="GDP-MAN:MAN(3)GLCNAC(2)-PP-DOL ALPHA-1,2-MANNOSYLTRANSFERASE"/>
    <property type="match status" value="1"/>
</dbReference>
<dbReference type="GO" id="GO:0004377">
    <property type="term" value="F:GDP-Man:Man(3)GlcNAc(2)-PP-Dol alpha-1,2-mannosyltransferase activity"/>
    <property type="evidence" value="ECO:0007669"/>
    <property type="project" value="InterPro"/>
</dbReference>
<evidence type="ECO:0000313" key="2">
    <source>
        <dbReference type="EMBL" id="OGD83510.1"/>
    </source>
</evidence>
<sequence>MKFGFYSPYLDTFGGGERYMLTLASHLSQNHLVDIFWDDPNIKAPLSRFLKIDLTKARFTKNIFRKKFFPKIFQSLGYNLIFVLSDGSVPFTLAARNILHFQVPFNFTKINLKTKLKLKRYNWIVTNSQFTKSYIDKTFNVSSKVIYPPVDLKPTKPHAKEHLILSVGRFSPKQLHPKKQEVLIEVFKEIYKKAPKWKLILVGQARKEDYKYLRNLKKMAQGHAIQILDNLPIEKLEDLYSKSSIYWHATGFGEDELKHPQKMEHFGIATVEAQAAGAVPIVIDRGGQKEIVTDGKNGRLFSTKAQLYEITLEIINDQLKRNKLSQGAVKNSRRFSKEVFIKAYEEIIFK</sequence>
<dbReference type="Pfam" id="PF00534">
    <property type="entry name" value="Glycos_transf_1"/>
    <property type="match status" value="1"/>
</dbReference>
<gene>
    <name evidence="2" type="ORF">A2165_02740</name>
</gene>
<organism evidence="2 3">
    <name type="scientific">Candidatus Curtissbacteria bacterium RBG_13_40_7</name>
    <dbReference type="NCBI Taxonomy" id="1797706"/>
    <lineage>
        <taxon>Bacteria</taxon>
        <taxon>Candidatus Curtissiibacteriota</taxon>
    </lineage>
</organism>
<dbReference type="SUPFAM" id="SSF53756">
    <property type="entry name" value="UDP-Glycosyltransferase/glycogen phosphorylase"/>
    <property type="match status" value="1"/>
</dbReference>
<accession>A0A1F5FV88</accession>
<dbReference type="Gene3D" id="3.40.50.2000">
    <property type="entry name" value="Glycogen Phosphorylase B"/>
    <property type="match status" value="2"/>
</dbReference>
<name>A0A1F5FV88_9BACT</name>
<feature type="domain" description="Glycosyl transferase family 1" evidence="1">
    <location>
        <begin position="158"/>
        <end position="328"/>
    </location>
</feature>
<reference evidence="2 3" key="1">
    <citation type="journal article" date="2016" name="Nat. Commun.">
        <title>Thousands of microbial genomes shed light on interconnected biogeochemical processes in an aquifer system.</title>
        <authorList>
            <person name="Anantharaman K."/>
            <person name="Brown C.T."/>
            <person name="Hug L.A."/>
            <person name="Sharon I."/>
            <person name="Castelle C.J."/>
            <person name="Probst A.J."/>
            <person name="Thomas B.C."/>
            <person name="Singh A."/>
            <person name="Wilkins M.J."/>
            <person name="Karaoz U."/>
            <person name="Brodie E.L."/>
            <person name="Williams K.H."/>
            <person name="Hubbard S.S."/>
            <person name="Banfield J.F."/>
        </authorList>
    </citation>
    <scope>NUCLEOTIDE SEQUENCE [LARGE SCALE GENOMIC DNA]</scope>
</reference>
<dbReference type="Proteomes" id="UP000179252">
    <property type="component" value="Unassembled WGS sequence"/>
</dbReference>
<dbReference type="GO" id="GO:0006487">
    <property type="term" value="P:protein N-linked glycosylation"/>
    <property type="evidence" value="ECO:0007669"/>
    <property type="project" value="TreeGrafter"/>
</dbReference>